<dbReference type="RefSeq" id="XP_033532773.1">
    <property type="nucleotide sequence ID" value="XM_033683257.1"/>
</dbReference>
<evidence type="ECO:0000256" key="1">
    <source>
        <dbReference type="SAM" id="MobiDB-lite"/>
    </source>
</evidence>
<feature type="transmembrane region" description="Helical" evidence="2">
    <location>
        <begin position="55"/>
        <end position="77"/>
    </location>
</feature>
<feature type="domain" description="DUF7598" evidence="3">
    <location>
        <begin position="12"/>
        <end position="145"/>
    </location>
</feature>
<dbReference type="GeneID" id="54423827"/>
<dbReference type="EMBL" id="ML975163">
    <property type="protein sequence ID" value="KAF1811142.1"/>
    <property type="molecule type" value="Genomic_DNA"/>
</dbReference>
<keyword evidence="2" id="KW-1133">Transmembrane helix</keyword>
<feature type="transmembrane region" description="Helical" evidence="2">
    <location>
        <begin position="89"/>
        <end position="109"/>
    </location>
</feature>
<feature type="compositionally biased region" description="Basic and acidic residues" evidence="1">
    <location>
        <begin position="279"/>
        <end position="293"/>
    </location>
</feature>
<feature type="transmembrane region" description="Helical" evidence="2">
    <location>
        <begin position="21"/>
        <end position="43"/>
    </location>
</feature>
<name>A0A6G1FZJ5_9PEZI</name>
<reference evidence="4 6" key="1">
    <citation type="submission" date="2020-01" db="EMBL/GenBank/DDBJ databases">
        <authorList>
            <consortium name="DOE Joint Genome Institute"/>
            <person name="Haridas S."/>
            <person name="Albert R."/>
            <person name="Binder M."/>
            <person name="Bloem J."/>
            <person name="Labutti K."/>
            <person name="Salamov A."/>
            <person name="Andreopoulos B."/>
            <person name="Baker S.E."/>
            <person name="Barry K."/>
            <person name="Bills G."/>
            <person name="Bluhm B.H."/>
            <person name="Cannon C."/>
            <person name="Castanera R."/>
            <person name="Culley D.E."/>
            <person name="Daum C."/>
            <person name="Ezra D."/>
            <person name="Gonzalez J.B."/>
            <person name="Henrissat B."/>
            <person name="Kuo A."/>
            <person name="Liang C."/>
            <person name="Lipzen A."/>
            <person name="Lutzoni F."/>
            <person name="Magnuson J."/>
            <person name="Mondo S."/>
            <person name="Nolan M."/>
            <person name="Ohm R."/>
            <person name="Pangilinan J."/>
            <person name="Park H.-J."/>
            <person name="Ramirez L."/>
            <person name="Alfaro M."/>
            <person name="Sun H."/>
            <person name="Tritt A."/>
            <person name="Yoshinaga Y."/>
            <person name="Zwiers L.-H."/>
            <person name="Turgeon B.G."/>
            <person name="Goodwin S.B."/>
            <person name="Spatafora J.W."/>
            <person name="Crous P.W."/>
            <person name="Grigoriev I.V."/>
        </authorList>
    </citation>
    <scope>NUCLEOTIDE SEQUENCE</scope>
    <source>
        <strain evidence="4 6">CBS 781.70</strain>
    </source>
</reference>
<feature type="compositionally biased region" description="Polar residues" evidence="1">
    <location>
        <begin position="269"/>
        <end position="278"/>
    </location>
</feature>
<reference evidence="6" key="3">
    <citation type="submission" date="2025-04" db="UniProtKB">
        <authorList>
            <consortium name="RefSeq"/>
        </authorList>
    </citation>
    <scope>IDENTIFICATION</scope>
    <source>
        <strain evidence="6">CBS 781.70</strain>
    </source>
</reference>
<dbReference type="InterPro" id="IPR056019">
    <property type="entry name" value="DUF7598"/>
</dbReference>
<accession>A0A6G1FZJ5</accession>
<gene>
    <name evidence="4 6" type="ORF">P152DRAFT_80316</name>
</gene>
<dbReference type="AlphaFoldDB" id="A0A6G1FZJ5"/>
<evidence type="ECO:0000259" key="3">
    <source>
        <dbReference type="Pfam" id="PF24535"/>
    </source>
</evidence>
<keyword evidence="2" id="KW-0812">Transmembrane</keyword>
<evidence type="ECO:0000256" key="2">
    <source>
        <dbReference type="SAM" id="Phobius"/>
    </source>
</evidence>
<protein>
    <recommendedName>
        <fullName evidence="3">DUF7598 domain-containing protein</fullName>
    </recommendedName>
</protein>
<feature type="transmembrane region" description="Helical" evidence="2">
    <location>
        <begin position="121"/>
        <end position="147"/>
    </location>
</feature>
<keyword evidence="2" id="KW-0472">Membrane</keyword>
<keyword evidence="5" id="KW-1185">Reference proteome</keyword>
<evidence type="ECO:0000313" key="4">
    <source>
        <dbReference type="EMBL" id="KAF1811142.1"/>
    </source>
</evidence>
<organism evidence="4">
    <name type="scientific">Eremomyces bilateralis CBS 781.70</name>
    <dbReference type="NCBI Taxonomy" id="1392243"/>
    <lineage>
        <taxon>Eukaryota</taxon>
        <taxon>Fungi</taxon>
        <taxon>Dikarya</taxon>
        <taxon>Ascomycota</taxon>
        <taxon>Pezizomycotina</taxon>
        <taxon>Dothideomycetes</taxon>
        <taxon>Dothideomycetes incertae sedis</taxon>
        <taxon>Eremomycetales</taxon>
        <taxon>Eremomycetaceae</taxon>
        <taxon>Eremomyces</taxon>
    </lineage>
</organism>
<dbReference type="Proteomes" id="UP000504638">
    <property type="component" value="Unplaced"/>
</dbReference>
<reference evidence="6" key="2">
    <citation type="submission" date="2020-04" db="EMBL/GenBank/DDBJ databases">
        <authorList>
            <consortium name="NCBI Genome Project"/>
        </authorList>
    </citation>
    <scope>NUCLEOTIDE SEQUENCE</scope>
    <source>
        <strain evidence="6">CBS 781.70</strain>
    </source>
</reference>
<sequence length="330" mass="36153">MGLNSKSLAGPGYIILNVLRGMNIIALLSVVTASVVMLIKTFVVSKFFFFDAVTHVLRASVCLFLIVSEIGLFRPYFARNWPLLSPKHGFVFLACLMMAIGVNILGNLNKEATSQESIGLAFWRIVIGSGIVVLVIGVFNLVASYLFRDRGLKVSARRIRSHGAVALSNAEAERAHLETAMMSPHPSSKNLNIATSFTGCDSSIKSYKSPTQKSPSPKRATFKNFSAAKTFRAARASILPSYHSRVERAAIDAAEAKSPSYHPREPISPASSRYSRTTSGRDAHGRERERDMEISMPLNVNPQFAHLLKPDLAHHPSQRRGETTSPGGWV</sequence>
<dbReference type="Pfam" id="PF24535">
    <property type="entry name" value="DUF7598"/>
    <property type="match status" value="1"/>
</dbReference>
<feature type="region of interest" description="Disordered" evidence="1">
    <location>
        <begin position="255"/>
        <end position="296"/>
    </location>
</feature>
<evidence type="ECO:0000313" key="6">
    <source>
        <dbReference type="RefSeq" id="XP_033532773.1"/>
    </source>
</evidence>
<proteinExistence type="predicted"/>
<evidence type="ECO:0000313" key="5">
    <source>
        <dbReference type="Proteomes" id="UP000504638"/>
    </source>
</evidence>
<dbReference type="OrthoDB" id="5327148at2759"/>